<dbReference type="InterPro" id="IPR050093">
    <property type="entry name" value="ABC_SmlMolc_Importer"/>
</dbReference>
<dbReference type="InterPro" id="IPR008995">
    <property type="entry name" value="Mo/tungstate-bd_C_term_dom"/>
</dbReference>
<dbReference type="GO" id="GO:0022857">
    <property type="term" value="F:transmembrane transporter activity"/>
    <property type="evidence" value="ECO:0007669"/>
    <property type="project" value="InterPro"/>
</dbReference>
<evidence type="ECO:0000313" key="5">
    <source>
        <dbReference type="EMBL" id="PWR25212.1"/>
    </source>
</evidence>
<keyword evidence="6" id="KW-1185">Reference proteome</keyword>
<dbReference type="InterPro" id="IPR003593">
    <property type="entry name" value="AAA+_ATPase"/>
</dbReference>
<name>A0A317EF24_9PROT</name>
<dbReference type="InterPro" id="IPR003439">
    <property type="entry name" value="ABC_transporter-like_ATP-bd"/>
</dbReference>
<accession>A0A317EF24</accession>
<dbReference type="GO" id="GO:0043190">
    <property type="term" value="C:ATP-binding cassette (ABC) transporter complex"/>
    <property type="evidence" value="ECO:0007669"/>
    <property type="project" value="InterPro"/>
</dbReference>
<comment type="caution">
    <text evidence="5">The sequence shown here is derived from an EMBL/GenBank/DDBJ whole genome shotgun (WGS) entry which is preliminary data.</text>
</comment>
<feature type="domain" description="ABC transporter" evidence="4">
    <location>
        <begin position="12"/>
        <end position="242"/>
    </location>
</feature>
<keyword evidence="3 5" id="KW-0067">ATP-binding</keyword>
<keyword evidence="1" id="KW-0813">Transport</keyword>
<reference evidence="5 6" key="1">
    <citation type="submission" date="2018-05" db="EMBL/GenBank/DDBJ databases">
        <title>Zavarzinia sp. HR-AS.</title>
        <authorList>
            <person name="Lee Y."/>
            <person name="Jeon C.O."/>
        </authorList>
    </citation>
    <scope>NUCLEOTIDE SEQUENCE [LARGE SCALE GENOMIC DNA]</scope>
    <source>
        <strain evidence="5 6">HR-AS</strain>
    </source>
</reference>
<evidence type="ECO:0000256" key="1">
    <source>
        <dbReference type="ARBA" id="ARBA00022448"/>
    </source>
</evidence>
<evidence type="ECO:0000256" key="3">
    <source>
        <dbReference type="ARBA" id="ARBA00022840"/>
    </source>
</evidence>
<keyword evidence="2" id="KW-0547">Nucleotide-binding</keyword>
<dbReference type="Gene3D" id="3.40.50.300">
    <property type="entry name" value="P-loop containing nucleotide triphosphate hydrolases"/>
    <property type="match status" value="1"/>
</dbReference>
<dbReference type="RefSeq" id="WP_109903433.1">
    <property type="nucleotide sequence ID" value="NZ_QGLE01000002.1"/>
</dbReference>
<dbReference type="PROSITE" id="PS50893">
    <property type="entry name" value="ABC_TRANSPORTER_2"/>
    <property type="match status" value="1"/>
</dbReference>
<dbReference type="InterPro" id="IPR013611">
    <property type="entry name" value="Transp-assoc_OB_typ2"/>
</dbReference>
<evidence type="ECO:0000313" key="6">
    <source>
        <dbReference type="Proteomes" id="UP000245461"/>
    </source>
</evidence>
<evidence type="ECO:0000256" key="2">
    <source>
        <dbReference type="ARBA" id="ARBA00022741"/>
    </source>
</evidence>
<dbReference type="SMART" id="SM00382">
    <property type="entry name" value="AAA"/>
    <property type="match status" value="1"/>
</dbReference>
<dbReference type="Proteomes" id="UP000245461">
    <property type="component" value="Unassembled WGS sequence"/>
</dbReference>
<dbReference type="OrthoDB" id="9802264at2"/>
<dbReference type="SUPFAM" id="SSF52540">
    <property type="entry name" value="P-loop containing nucleoside triphosphate hydrolases"/>
    <property type="match status" value="1"/>
</dbReference>
<dbReference type="EMBL" id="QGLE01000002">
    <property type="protein sequence ID" value="PWR25212.1"/>
    <property type="molecule type" value="Genomic_DNA"/>
</dbReference>
<protein>
    <submittedName>
        <fullName evidence="5">Spermidine/putrescine ABC transporter ATP-binding protein</fullName>
    </submittedName>
</protein>
<gene>
    <name evidence="5" type="ORF">DKG74_05480</name>
</gene>
<evidence type="ECO:0000259" key="4">
    <source>
        <dbReference type="PROSITE" id="PS50893"/>
    </source>
</evidence>
<dbReference type="PANTHER" id="PTHR42781:SF4">
    <property type="entry name" value="SPERMIDINE_PUTRESCINE IMPORT ATP-BINDING PROTEIN POTA"/>
    <property type="match status" value="1"/>
</dbReference>
<dbReference type="GO" id="GO:0016887">
    <property type="term" value="F:ATP hydrolysis activity"/>
    <property type="evidence" value="ECO:0007669"/>
    <property type="project" value="InterPro"/>
</dbReference>
<dbReference type="FunFam" id="3.40.50.300:FF:000425">
    <property type="entry name" value="Probable ABC transporter, ATP-binding subunit"/>
    <property type="match status" value="1"/>
</dbReference>
<dbReference type="AlphaFoldDB" id="A0A317EF24"/>
<organism evidence="5 6">
    <name type="scientific">Zavarzinia aquatilis</name>
    <dbReference type="NCBI Taxonomy" id="2211142"/>
    <lineage>
        <taxon>Bacteria</taxon>
        <taxon>Pseudomonadati</taxon>
        <taxon>Pseudomonadota</taxon>
        <taxon>Alphaproteobacteria</taxon>
        <taxon>Rhodospirillales</taxon>
        <taxon>Zavarziniaceae</taxon>
        <taxon>Zavarzinia</taxon>
    </lineage>
</organism>
<dbReference type="GO" id="GO:0005524">
    <property type="term" value="F:ATP binding"/>
    <property type="evidence" value="ECO:0007669"/>
    <property type="project" value="UniProtKB-KW"/>
</dbReference>
<dbReference type="PANTHER" id="PTHR42781">
    <property type="entry name" value="SPERMIDINE/PUTRESCINE IMPORT ATP-BINDING PROTEIN POTA"/>
    <property type="match status" value="1"/>
</dbReference>
<sequence length="357" mass="37489">MTVSPLRKGHALEIDKVSKAYGHFLAVDDVSLAVEPGEIVAILGPSGSGKTALLGMVGGRIAADGGDIRIGGNSVMGLPPEKIDAATVFQDYALFPHLSVLENVGFGLRVRGVAKAEARKRALEMLAIVGLEALADRNIAQLSGGQRQRVATARALAVHPGILLLDEPLGALDRQIRGRLQEELARLLRRLNVTALLVTHDQEEAFTMADRIAVMQGGKLEQYGPPAELYRWPATEFVATFLGNGTIVEGRRAGGTDDLPLFEVAGAFVVARSRVAVGASARLLVRPEHVEVGPAGSQPAPTWRDARLAGVVNTGGTSRLTLEIAGTTLEALSLGGFDLVPGQTVDCTLAAEAAVVL</sequence>
<dbReference type="InterPro" id="IPR027417">
    <property type="entry name" value="P-loop_NTPase"/>
</dbReference>
<dbReference type="SUPFAM" id="SSF50331">
    <property type="entry name" value="MOP-like"/>
    <property type="match status" value="1"/>
</dbReference>
<dbReference type="GO" id="GO:0015697">
    <property type="term" value="P:quaternary ammonium group transport"/>
    <property type="evidence" value="ECO:0007669"/>
    <property type="project" value="UniProtKB-ARBA"/>
</dbReference>
<dbReference type="Pfam" id="PF00005">
    <property type="entry name" value="ABC_tran"/>
    <property type="match status" value="1"/>
</dbReference>
<proteinExistence type="predicted"/>
<dbReference type="Pfam" id="PF08402">
    <property type="entry name" value="TOBE_2"/>
    <property type="match status" value="1"/>
</dbReference>